<evidence type="ECO:0000313" key="1">
    <source>
        <dbReference type="EMBL" id="KAJ1129363.1"/>
    </source>
</evidence>
<organism evidence="1 2">
    <name type="scientific">Pleurodeles waltl</name>
    <name type="common">Iberian ribbed newt</name>
    <dbReference type="NCBI Taxonomy" id="8319"/>
    <lineage>
        <taxon>Eukaryota</taxon>
        <taxon>Metazoa</taxon>
        <taxon>Chordata</taxon>
        <taxon>Craniata</taxon>
        <taxon>Vertebrata</taxon>
        <taxon>Euteleostomi</taxon>
        <taxon>Amphibia</taxon>
        <taxon>Batrachia</taxon>
        <taxon>Caudata</taxon>
        <taxon>Salamandroidea</taxon>
        <taxon>Salamandridae</taxon>
        <taxon>Pleurodelinae</taxon>
        <taxon>Pleurodeles</taxon>
    </lineage>
</organism>
<dbReference type="EMBL" id="JANPWB010000011">
    <property type="protein sequence ID" value="KAJ1129363.1"/>
    <property type="molecule type" value="Genomic_DNA"/>
</dbReference>
<protein>
    <submittedName>
        <fullName evidence="1">Uncharacterized protein</fullName>
    </submittedName>
</protein>
<reference evidence="1" key="1">
    <citation type="journal article" date="2022" name="bioRxiv">
        <title>Sequencing and chromosome-scale assembly of the giantPleurodeles waltlgenome.</title>
        <authorList>
            <person name="Brown T."/>
            <person name="Elewa A."/>
            <person name="Iarovenko S."/>
            <person name="Subramanian E."/>
            <person name="Araus A.J."/>
            <person name="Petzold A."/>
            <person name="Susuki M."/>
            <person name="Suzuki K.-i.T."/>
            <person name="Hayashi T."/>
            <person name="Toyoda A."/>
            <person name="Oliveira C."/>
            <person name="Osipova E."/>
            <person name="Leigh N.D."/>
            <person name="Simon A."/>
            <person name="Yun M.H."/>
        </authorList>
    </citation>
    <scope>NUCLEOTIDE SEQUENCE</scope>
    <source>
        <strain evidence="1">20211129_DDA</strain>
        <tissue evidence="1">Liver</tissue>
    </source>
</reference>
<name>A0AAV7PSA1_PLEWA</name>
<evidence type="ECO:0000313" key="2">
    <source>
        <dbReference type="Proteomes" id="UP001066276"/>
    </source>
</evidence>
<sequence length="92" mass="10719">MKLQMPWRSLVSRTLVTRHFGTHEVMDFSKAAAAAGLRGRSGSPHSRGDHGFSFRRHRGTGQWRQSGCHRSRFTWFFLVFHQYLRSRTEGLD</sequence>
<proteinExistence type="predicted"/>
<keyword evidence="2" id="KW-1185">Reference proteome</keyword>
<accession>A0AAV7PSA1</accession>
<gene>
    <name evidence="1" type="ORF">NDU88_007734</name>
</gene>
<dbReference type="Proteomes" id="UP001066276">
    <property type="component" value="Chromosome 7"/>
</dbReference>
<comment type="caution">
    <text evidence="1">The sequence shown here is derived from an EMBL/GenBank/DDBJ whole genome shotgun (WGS) entry which is preliminary data.</text>
</comment>
<dbReference type="AlphaFoldDB" id="A0AAV7PSA1"/>